<keyword evidence="3" id="KW-1185">Reference proteome</keyword>
<evidence type="ECO:0000256" key="1">
    <source>
        <dbReference type="SAM" id="Phobius"/>
    </source>
</evidence>
<evidence type="ECO:0000313" key="3">
    <source>
        <dbReference type="Proteomes" id="UP000503399"/>
    </source>
</evidence>
<proteinExistence type="predicted"/>
<feature type="transmembrane region" description="Helical" evidence="1">
    <location>
        <begin position="77"/>
        <end position="95"/>
    </location>
</feature>
<gene>
    <name evidence="2" type="ORF">R50_2338</name>
</gene>
<protein>
    <recommendedName>
        <fullName evidence="4">Vitamin K epoxide reductase domain-containing protein</fullName>
    </recommendedName>
</protein>
<dbReference type="EMBL" id="LR778114">
    <property type="protein sequence ID" value="CAB1129835.1"/>
    <property type="molecule type" value="Genomic_DNA"/>
</dbReference>
<evidence type="ECO:0000313" key="2">
    <source>
        <dbReference type="EMBL" id="CAB1129835.1"/>
    </source>
</evidence>
<accession>A0A6F8ZJC5</accession>
<keyword evidence="1" id="KW-1133">Transmembrane helix</keyword>
<dbReference type="AlphaFoldDB" id="A0A6F8ZJC5"/>
<feature type="transmembrane region" description="Helical" evidence="1">
    <location>
        <begin position="101"/>
        <end position="120"/>
    </location>
</feature>
<dbReference type="KEGG" id="hfv:R50_2338"/>
<keyword evidence="1" id="KW-0812">Transmembrane</keyword>
<reference evidence="2 3" key="1">
    <citation type="submission" date="2020-02" db="EMBL/GenBank/DDBJ databases">
        <authorList>
            <person name="Hogendoorn C."/>
        </authorList>
    </citation>
    <scope>NUCLEOTIDE SEQUENCE [LARGE SCALE GENOMIC DNA]</scope>
    <source>
        <strain evidence="2">R501</strain>
    </source>
</reference>
<keyword evidence="1" id="KW-0472">Membrane</keyword>
<name>A0A6F8ZJC5_9FIRM</name>
<sequence>MITGKPAGRRRVGLQLVWPFLLLIGLAGAAATALSVPTGCPDNGLVDCRAVLATGAVAGIPVWGWGFLWAAAGCTRLGRSAVWAVAGLLGLGWAVGNEVAAGHLCLWCTVAQVGLAGWAVSRLLAAGARRASPPGQR</sequence>
<feature type="transmembrane region" description="Helical" evidence="1">
    <location>
        <begin position="51"/>
        <end position="70"/>
    </location>
</feature>
<evidence type="ECO:0008006" key="4">
    <source>
        <dbReference type="Google" id="ProtNLM"/>
    </source>
</evidence>
<organism evidence="2 3">
    <name type="scientific">Candidatus Hydrogenisulfobacillus filiaventi</name>
    <dbReference type="NCBI Taxonomy" id="2707344"/>
    <lineage>
        <taxon>Bacteria</taxon>
        <taxon>Bacillati</taxon>
        <taxon>Bacillota</taxon>
        <taxon>Clostridia</taxon>
        <taxon>Eubacteriales</taxon>
        <taxon>Clostridiales Family XVII. Incertae Sedis</taxon>
        <taxon>Candidatus Hydrogenisulfobacillus</taxon>
    </lineage>
</organism>
<dbReference type="Proteomes" id="UP000503399">
    <property type="component" value="Chromosome"/>
</dbReference>